<proteinExistence type="predicted"/>
<comment type="caution">
    <text evidence="1">The sequence shown here is derived from an EMBL/GenBank/DDBJ whole genome shotgun (WGS) entry which is preliminary data.</text>
</comment>
<protein>
    <submittedName>
        <fullName evidence="1">Uncharacterized protein</fullName>
    </submittedName>
</protein>
<name>A0AAX0WVE7_9GAMM</name>
<dbReference type="Proteomes" id="UP000192511">
    <property type="component" value="Unassembled WGS sequence"/>
</dbReference>
<accession>A0AAX0WVE7</accession>
<dbReference type="AlphaFoldDB" id="A0AAX0WVE7"/>
<sequence length="239" mass="25954">MPKIYVHYAITPKGELAISSYHERTQSLSNGFALIKKELKLSDLQKLEADIPTPYTNDDIKTKLLELLSTIKQSKNYSEATLSKVTYKGDLNLCTSNKAPTPCLFDGTLNQVFPGKEVQLILESANREYVEAGIRLADSMGLVGAILQTKTASTEGVLSKTYPQSEAQVQVNNSPIDIPAPIPDTAALAQAEVKIKDPQTLSNALVKIGVFNTAKDSLNANTQTTEDQKGSTPITIDKI</sequence>
<gene>
    <name evidence="1" type="ORF">A6J39_015840</name>
</gene>
<dbReference type="RefSeq" id="WP_019234994.1">
    <property type="nucleotide sequence ID" value="NZ_CAAAHR010000023.1"/>
</dbReference>
<dbReference type="GeneID" id="98065042"/>
<keyword evidence="2" id="KW-1185">Reference proteome</keyword>
<dbReference type="EMBL" id="NBTX02000004">
    <property type="protein sequence ID" value="PNL62558.1"/>
    <property type="molecule type" value="Genomic_DNA"/>
</dbReference>
<evidence type="ECO:0000313" key="2">
    <source>
        <dbReference type="Proteomes" id="UP000192511"/>
    </source>
</evidence>
<organism evidence="1 2">
    <name type="scientific">Legionella anisa</name>
    <dbReference type="NCBI Taxonomy" id="28082"/>
    <lineage>
        <taxon>Bacteria</taxon>
        <taxon>Pseudomonadati</taxon>
        <taxon>Pseudomonadota</taxon>
        <taxon>Gammaproteobacteria</taxon>
        <taxon>Legionellales</taxon>
        <taxon>Legionellaceae</taxon>
        <taxon>Legionella</taxon>
    </lineage>
</organism>
<evidence type="ECO:0000313" key="1">
    <source>
        <dbReference type="EMBL" id="PNL62558.1"/>
    </source>
</evidence>
<reference evidence="1" key="1">
    <citation type="submission" date="2017-12" db="EMBL/GenBank/DDBJ databases">
        <title>FDA dAtabase for Regulatory Grade micrObial Sequences (FDA-ARGOS): Supporting development and validation of Infectious Disease Dx tests.</title>
        <authorList>
            <person name="Kerrigan L."/>
            <person name="Tallon L.J."/>
            <person name="Sadzewicz L."/>
            <person name="Sengamalay N."/>
            <person name="Ott S."/>
            <person name="Godinez A."/>
            <person name="Nagaraj S."/>
            <person name="Vavikolanu K."/>
            <person name="Vyas G."/>
            <person name="Nadendla S."/>
            <person name="Aluvathingal J."/>
            <person name="Sichtig H."/>
        </authorList>
    </citation>
    <scope>NUCLEOTIDE SEQUENCE [LARGE SCALE GENOMIC DNA]</scope>
    <source>
        <strain evidence="1">FDAARGOS_200</strain>
    </source>
</reference>